<dbReference type="OrthoDB" id="691424at2759"/>
<evidence type="ECO:0000256" key="1">
    <source>
        <dbReference type="SAM" id="MobiDB-lite"/>
    </source>
</evidence>
<dbReference type="PANTHER" id="PTHR31579">
    <property type="entry name" value="OS03G0796600 PROTEIN"/>
    <property type="match status" value="1"/>
</dbReference>
<evidence type="ECO:0000313" key="2">
    <source>
        <dbReference type="EMBL" id="RWR92827.1"/>
    </source>
</evidence>
<dbReference type="InterPro" id="IPR006502">
    <property type="entry name" value="PDDEXK-like"/>
</dbReference>
<gene>
    <name evidence="2" type="ORF">CKAN_02205200</name>
</gene>
<accession>A0A3S3QYW9</accession>
<comment type="caution">
    <text evidence="2">The sequence shown here is derived from an EMBL/GenBank/DDBJ whole genome shotgun (WGS) entry which is preliminary data.</text>
</comment>
<dbReference type="Pfam" id="PF04720">
    <property type="entry name" value="PDDEXK_6"/>
    <property type="match status" value="1"/>
</dbReference>
<evidence type="ECO:0000313" key="3">
    <source>
        <dbReference type="Proteomes" id="UP000283530"/>
    </source>
</evidence>
<keyword evidence="3" id="KW-1185">Reference proteome</keyword>
<dbReference type="EMBL" id="QPKB01000009">
    <property type="protein sequence ID" value="RWR92827.1"/>
    <property type="molecule type" value="Genomic_DNA"/>
</dbReference>
<dbReference type="Proteomes" id="UP000283530">
    <property type="component" value="Unassembled WGS sequence"/>
</dbReference>
<dbReference type="NCBIfam" id="TIGR01615">
    <property type="entry name" value="A_thal_3542"/>
    <property type="match status" value="1"/>
</dbReference>
<name>A0A3S3QYW9_9MAGN</name>
<protein>
    <recommendedName>
        <fullName evidence="4">DUF506 domain-containing protein</fullName>
    </recommendedName>
</protein>
<feature type="compositionally biased region" description="Polar residues" evidence="1">
    <location>
        <begin position="260"/>
        <end position="273"/>
    </location>
</feature>
<proteinExistence type="predicted"/>
<sequence>MSSLQEEEEKLVQMVHDFIEQDTTTPISNPSSQNTHFDDTTCLTLEGIIGSVTKAEMEVYNRVLVLLKYVRKMGNESSVKRMLMMWFRMDGYDAYLCKSSWDAAFGRLGGDYDYIDIMMEEESGNPLRLIVDIDFKSQFELARPTSTYSQLFNTLPSIFVGSEDKLCEIISLVCTAAKHSLKERGLHIPPWRKANYMRSKWLSCCQKVSTVGFLISGTEGSMVEEAAKRGEDESSEASSWTPPNVKPKRKDLPGGAHGSCLSSQFSSLGINYT</sequence>
<organism evidence="2 3">
    <name type="scientific">Cinnamomum micranthum f. kanehirae</name>
    <dbReference type="NCBI Taxonomy" id="337451"/>
    <lineage>
        <taxon>Eukaryota</taxon>
        <taxon>Viridiplantae</taxon>
        <taxon>Streptophyta</taxon>
        <taxon>Embryophyta</taxon>
        <taxon>Tracheophyta</taxon>
        <taxon>Spermatophyta</taxon>
        <taxon>Magnoliopsida</taxon>
        <taxon>Magnoliidae</taxon>
        <taxon>Laurales</taxon>
        <taxon>Lauraceae</taxon>
        <taxon>Cinnamomum</taxon>
    </lineage>
</organism>
<dbReference type="PANTHER" id="PTHR31579:SF34">
    <property type="entry name" value="T14N5.3 PROTEIN"/>
    <property type="match status" value="1"/>
</dbReference>
<reference evidence="2 3" key="1">
    <citation type="journal article" date="2019" name="Nat. Plants">
        <title>Stout camphor tree genome fills gaps in understanding of flowering plant genome evolution.</title>
        <authorList>
            <person name="Chaw S.M."/>
            <person name="Liu Y.C."/>
            <person name="Wu Y.W."/>
            <person name="Wang H.Y."/>
            <person name="Lin C.I."/>
            <person name="Wu C.S."/>
            <person name="Ke H.M."/>
            <person name="Chang L.Y."/>
            <person name="Hsu C.Y."/>
            <person name="Yang H.T."/>
            <person name="Sudianto E."/>
            <person name="Hsu M.H."/>
            <person name="Wu K.P."/>
            <person name="Wang L.N."/>
            <person name="Leebens-Mack J.H."/>
            <person name="Tsai I.J."/>
        </authorList>
    </citation>
    <scope>NUCLEOTIDE SEQUENCE [LARGE SCALE GENOMIC DNA]</scope>
    <source>
        <strain evidence="3">cv. Chaw 1501</strain>
        <tissue evidence="2">Young leaves</tissue>
    </source>
</reference>
<dbReference type="AlphaFoldDB" id="A0A3S3QYW9"/>
<feature type="region of interest" description="Disordered" evidence="1">
    <location>
        <begin position="225"/>
        <end position="273"/>
    </location>
</feature>
<evidence type="ECO:0008006" key="4">
    <source>
        <dbReference type="Google" id="ProtNLM"/>
    </source>
</evidence>